<dbReference type="Proteomes" id="UP000628854">
    <property type="component" value="Unassembled WGS sequence"/>
</dbReference>
<protein>
    <submittedName>
        <fullName evidence="1">Uncharacterized protein</fullName>
    </submittedName>
</protein>
<evidence type="ECO:0000313" key="1">
    <source>
        <dbReference type="EMBL" id="GGB60364.1"/>
    </source>
</evidence>
<comment type="caution">
    <text evidence="1">The sequence shown here is derived from an EMBL/GenBank/DDBJ whole genome shotgun (WGS) entry which is preliminary data.</text>
</comment>
<dbReference type="SUPFAM" id="SSF54637">
    <property type="entry name" value="Thioesterase/thiol ester dehydrase-isomerase"/>
    <property type="match status" value="1"/>
</dbReference>
<reference evidence="2" key="1">
    <citation type="journal article" date="2019" name="Int. J. Syst. Evol. Microbiol.">
        <title>The Global Catalogue of Microorganisms (GCM) 10K type strain sequencing project: providing services to taxonomists for standard genome sequencing and annotation.</title>
        <authorList>
            <consortium name="The Broad Institute Genomics Platform"/>
            <consortium name="The Broad Institute Genome Sequencing Center for Infectious Disease"/>
            <person name="Wu L."/>
            <person name="Ma J."/>
        </authorList>
    </citation>
    <scope>NUCLEOTIDE SEQUENCE [LARGE SCALE GENOMIC DNA]</scope>
    <source>
        <strain evidence="2">CGMCC 1.15928</strain>
    </source>
</reference>
<accession>A0ABQ1J5I1</accession>
<dbReference type="InterPro" id="IPR029069">
    <property type="entry name" value="HotDog_dom_sf"/>
</dbReference>
<proteinExistence type="predicted"/>
<gene>
    <name evidence="1" type="ORF">GCM10011503_06040</name>
</gene>
<dbReference type="RefSeq" id="WP_084393654.1">
    <property type="nucleotide sequence ID" value="NZ_BMKF01000001.1"/>
</dbReference>
<evidence type="ECO:0000313" key="2">
    <source>
        <dbReference type="Proteomes" id="UP000628854"/>
    </source>
</evidence>
<name>A0ABQ1J5I1_9PROT</name>
<dbReference type="EMBL" id="BMKF01000001">
    <property type="protein sequence ID" value="GGB60364.1"/>
    <property type="molecule type" value="Genomic_DNA"/>
</dbReference>
<organism evidence="1 2">
    <name type="scientific">Henriciella pelagia</name>
    <dbReference type="NCBI Taxonomy" id="1977912"/>
    <lineage>
        <taxon>Bacteria</taxon>
        <taxon>Pseudomonadati</taxon>
        <taxon>Pseudomonadota</taxon>
        <taxon>Alphaproteobacteria</taxon>
        <taxon>Hyphomonadales</taxon>
        <taxon>Hyphomonadaceae</taxon>
        <taxon>Henriciella</taxon>
    </lineage>
</organism>
<keyword evidence="2" id="KW-1185">Reference proteome</keyword>
<sequence>MSKIIEGPLRKPAQMLADQSYDGHKSLHDDSEAEKLGIKAGPIEGPTHFSQFSPYLVDLFGKDWFERGCFSAHFQNMVVEGEAVRVFVEPKSETSAYCRAEKEDGTPVLEASATLGPDHGQTLLEARQAKLRPAGELVILADMEVGMKGPDNEIVRMDPDQHMGNLYPFSLNDKLRKITEPMDWYSDAAASPWGRAIIPTEMVSVIGNYTGGMIKWPIKRPSIGLFADLEIRMVSGPLFVGETYRLKREVVALSQSRRVENYWVLTSFFDESGNELKAQMLLNHGIMKASYPDYPKELLPS</sequence>